<dbReference type="GO" id="GO:0003676">
    <property type="term" value="F:nucleic acid binding"/>
    <property type="evidence" value="ECO:0007669"/>
    <property type="project" value="InterPro"/>
</dbReference>
<proteinExistence type="predicted"/>
<dbReference type="Gene3D" id="4.10.60.10">
    <property type="entry name" value="Zinc finger, CCHC-type"/>
    <property type="match status" value="1"/>
</dbReference>
<name>A0A8S9Y7A7_APOLU</name>
<keyword evidence="5" id="KW-1185">Reference proteome</keyword>
<dbReference type="GO" id="GO:0008270">
    <property type="term" value="F:zinc ion binding"/>
    <property type="evidence" value="ECO:0007669"/>
    <property type="project" value="UniProtKB-KW"/>
</dbReference>
<dbReference type="InterPro" id="IPR001878">
    <property type="entry name" value="Znf_CCHC"/>
</dbReference>
<dbReference type="InterPro" id="IPR036875">
    <property type="entry name" value="Znf_CCHC_sf"/>
</dbReference>
<keyword evidence="1" id="KW-0479">Metal-binding</keyword>
<comment type="caution">
    <text evidence="4">The sequence shown here is derived from an EMBL/GenBank/DDBJ whole genome shotgun (WGS) entry which is preliminary data.</text>
</comment>
<keyword evidence="1" id="KW-0862">Zinc</keyword>
<feature type="region of interest" description="Disordered" evidence="2">
    <location>
        <begin position="450"/>
        <end position="473"/>
    </location>
</feature>
<evidence type="ECO:0000259" key="3">
    <source>
        <dbReference type="PROSITE" id="PS50158"/>
    </source>
</evidence>
<dbReference type="PROSITE" id="PS50158">
    <property type="entry name" value="ZF_CCHC"/>
    <property type="match status" value="1"/>
</dbReference>
<evidence type="ECO:0000256" key="2">
    <source>
        <dbReference type="SAM" id="MobiDB-lite"/>
    </source>
</evidence>
<organism evidence="4 5">
    <name type="scientific">Apolygus lucorum</name>
    <name type="common">Small green plant bug</name>
    <name type="synonym">Lygocoris lucorum</name>
    <dbReference type="NCBI Taxonomy" id="248454"/>
    <lineage>
        <taxon>Eukaryota</taxon>
        <taxon>Metazoa</taxon>
        <taxon>Ecdysozoa</taxon>
        <taxon>Arthropoda</taxon>
        <taxon>Hexapoda</taxon>
        <taxon>Insecta</taxon>
        <taxon>Pterygota</taxon>
        <taxon>Neoptera</taxon>
        <taxon>Paraneoptera</taxon>
        <taxon>Hemiptera</taxon>
        <taxon>Heteroptera</taxon>
        <taxon>Panheteroptera</taxon>
        <taxon>Cimicomorpha</taxon>
        <taxon>Miridae</taxon>
        <taxon>Mirini</taxon>
        <taxon>Apolygus</taxon>
    </lineage>
</organism>
<evidence type="ECO:0000313" key="4">
    <source>
        <dbReference type="EMBL" id="KAF6216744.1"/>
    </source>
</evidence>
<reference evidence="4" key="1">
    <citation type="journal article" date="2021" name="Mol. Ecol. Resour.">
        <title>Apolygus lucorum genome provides insights into omnivorousness and mesophyll feeding.</title>
        <authorList>
            <person name="Liu Y."/>
            <person name="Liu H."/>
            <person name="Wang H."/>
            <person name="Huang T."/>
            <person name="Liu B."/>
            <person name="Yang B."/>
            <person name="Yin L."/>
            <person name="Li B."/>
            <person name="Zhang Y."/>
            <person name="Zhang S."/>
            <person name="Jiang F."/>
            <person name="Zhang X."/>
            <person name="Ren Y."/>
            <person name="Wang B."/>
            <person name="Wang S."/>
            <person name="Lu Y."/>
            <person name="Wu K."/>
            <person name="Fan W."/>
            <person name="Wang G."/>
        </authorList>
    </citation>
    <scope>NUCLEOTIDE SEQUENCE</scope>
    <source>
        <strain evidence="4">12Hb</strain>
    </source>
</reference>
<feature type="domain" description="CCHC-type" evidence="3">
    <location>
        <begin position="654"/>
        <end position="669"/>
    </location>
</feature>
<dbReference type="AlphaFoldDB" id="A0A8S9Y7A7"/>
<evidence type="ECO:0000256" key="1">
    <source>
        <dbReference type="PROSITE-ProRule" id="PRU00047"/>
    </source>
</evidence>
<dbReference type="SUPFAM" id="SSF57756">
    <property type="entry name" value="Retrovirus zinc finger-like domains"/>
    <property type="match status" value="1"/>
</dbReference>
<gene>
    <name evidence="4" type="ORF">GE061_001093</name>
</gene>
<dbReference type="EMBL" id="WIXP02000001">
    <property type="protein sequence ID" value="KAF6216744.1"/>
    <property type="molecule type" value="Genomic_DNA"/>
</dbReference>
<evidence type="ECO:0000313" key="5">
    <source>
        <dbReference type="Proteomes" id="UP000466442"/>
    </source>
</evidence>
<dbReference type="SMART" id="SM00343">
    <property type="entry name" value="ZnF_C2HC"/>
    <property type="match status" value="2"/>
</dbReference>
<sequence>MMELADAIPEIRKSRVGLARFALYRDSSDEEIITGFERRRRRAAAWHGTVDGAPMKSALSVAASTAWVTQDDVVMPTWRTKAAIKTQCGAIPSRARSNRGRAGPTGCRLGCPQVETANHILQVCPHMRRSRCARHDAVMKLFTEYARRKGWQVWRELHIAGRDRSYRPDLIIARETMAYIIEGAITTNNDGHPMKTVYDGKLAKYGHTEVMEAVKAVTDVDDVKILPVILTWRGVWLKESAKGLQVAFPPFLLGWAAKRTLDGGGFIWAAFMRTQTTRAHNEPSQGIVRFARDKILRGGAVTLDIFRGEGNPNPGRMAEVVDLFPNKEQMKASKAVMDMMERYNAGEAAFISACKEAKLSTVKAKECLGPMREMFKDIGLRVISMEIQMNIMETESRRVDRVDHTESLKDILQTMATRLVQLEEKMNTIGEKVVRSDLPAGPLASYASALRGRSASRNRRRQRQGNEDAQQAIPQRALLVMKSKDADPEKANSEAVREILRENVKPQDKGWKVVGMRNRRGKEVVVEVADEKEARRIMADVDLGRAGLEVGIFPKKKPLILVRGAPAKFEGNKVDEQQIVEAMWKQNMSEMNKEEFLQNCSVVKRIPWSRRSAEERCNLVLEVEPRLRARIINLQYIYISWYICRVEDYTEVTKCYRCGGIGHIARYCRICSEGEKCCRICTEKTHLQRECPNKERPVCGSCREMRLSSNQVTGEQRCEVNRRAMASLINTTDYSL</sequence>
<protein>
    <recommendedName>
        <fullName evidence="3">CCHC-type domain-containing protein</fullName>
    </recommendedName>
</protein>
<dbReference type="OrthoDB" id="6615185at2759"/>
<keyword evidence="1" id="KW-0863">Zinc-finger</keyword>
<dbReference type="Proteomes" id="UP000466442">
    <property type="component" value="Linkage Group LG1"/>
</dbReference>
<accession>A0A8S9Y7A7</accession>
<feature type="compositionally biased region" description="Basic residues" evidence="2">
    <location>
        <begin position="454"/>
        <end position="463"/>
    </location>
</feature>